<name>A0ABW1Z6F7_9BACT</name>
<dbReference type="RefSeq" id="WP_263372200.1">
    <property type="nucleotide sequence ID" value="NZ_JAGSYD010000004.1"/>
</dbReference>
<dbReference type="Gene3D" id="2.60.40.1120">
    <property type="entry name" value="Carboxypeptidase-like, regulatory domain"/>
    <property type="match status" value="1"/>
</dbReference>
<dbReference type="Pfam" id="PF13620">
    <property type="entry name" value="CarboxypepD_reg"/>
    <property type="match status" value="1"/>
</dbReference>
<evidence type="ECO:0000313" key="2">
    <source>
        <dbReference type="EMBL" id="MFC6644261.1"/>
    </source>
</evidence>
<organism evidence="2 3">
    <name type="scientific">Granulicella cerasi</name>
    <dbReference type="NCBI Taxonomy" id="741063"/>
    <lineage>
        <taxon>Bacteria</taxon>
        <taxon>Pseudomonadati</taxon>
        <taxon>Acidobacteriota</taxon>
        <taxon>Terriglobia</taxon>
        <taxon>Terriglobales</taxon>
        <taxon>Acidobacteriaceae</taxon>
        <taxon>Granulicella</taxon>
    </lineage>
</organism>
<keyword evidence="1" id="KW-0732">Signal</keyword>
<gene>
    <name evidence="2" type="ORF">ACFQBQ_01370</name>
</gene>
<accession>A0ABW1Z6F7</accession>
<feature type="chain" id="PRO_5045850411" evidence="1">
    <location>
        <begin position="24"/>
        <end position="565"/>
    </location>
</feature>
<comment type="caution">
    <text evidence="2">The sequence shown here is derived from an EMBL/GenBank/DDBJ whole genome shotgun (WGS) entry which is preliminary data.</text>
</comment>
<dbReference type="InterPro" id="IPR013784">
    <property type="entry name" value="Carb-bd-like_fold"/>
</dbReference>
<proteinExistence type="predicted"/>
<dbReference type="EMBL" id="JBHSWI010000001">
    <property type="protein sequence ID" value="MFC6644261.1"/>
    <property type="molecule type" value="Genomic_DNA"/>
</dbReference>
<evidence type="ECO:0000313" key="3">
    <source>
        <dbReference type="Proteomes" id="UP001596391"/>
    </source>
</evidence>
<sequence>MKRVASGLFVVVMLMAWAMQARATPAPAIVSGVVRDVHGTPQMGALVELLRPDASAVATAFTDDHGRYLMQSLNPGKYQLRASAAFFVPVTRSNLSLHAGAQAVINLTMSTLFEAGNWLPAERRGPNDLNDDWKWTLRSSASRPLLRLVDPESGSEMSTSATEVHHADTQGRVTIVNGDGAFGFGGTHQVLTMDRIVEDGGGEILRADIGDPQVPLTVAPSIDMLAGYQHQTKFGGRTRMVMSFASHPELVANAIPGFQTLRMATAQELSLGDAVLIDAGTLFEAEKLASSRVMNEPFVRVSVHPSGTTAVTYRYASGRQLQSSTDLDNLKPEANVMAEQNGRPLSNKGSHHEISLSQKLTENDVIMLALYRDAFANAALMGSGQLSALSVATLPVVADPTTGTFRLAVAGYTGKGLSVSYTHELAPGVKAFVGYDLGTSLRATSLGSQAQGLSTRGHTSSAATAGVHGKIARTGTSINVEYRWQPNSTLTQVNAYNVAPDEAFLGFALRQRIWGGRFLPHGMDAVIAATNLLEQGYLPVVAPDGHTLFLAQVPRAIQGGLAFNF</sequence>
<feature type="signal peptide" evidence="1">
    <location>
        <begin position="1"/>
        <end position="23"/>
    </location>
</feature>
<reference evidence="3" key="1">
    <citation type="journal article" date="2019" name="Int. J. Syst. Evol. Microbiol.">
        <title>The Global Catalogue of Microorganisms (GCM) 10K type strain sequencing project: providing services to taxonomists for standard genome sequencing and annotation.</title>
        <authorList>
            <consortium name="The Broad Institute Genomics Platform"/>
            <consortium name="The Broad Institute Genome Sequencing Center for Infectious Disease"/>
            <person name="Wu L."/>
            <person name="Ma J."/>
        </authorList>
    </citation>
    <scope>NUCLEOTIDE SEQUENCE [LARGE SCALE GENOMIC DNA]</scope>
    <source>
        <strain evidence="3">CGMCC 1.16026</strain>
    </source>
</reference>
<dbReference type="SUPFAM" id="SSF49452">
    <property type="entry name" value="Starch-binding domain-like"/>
    <property type="match status" value="1"/>
</dbReference>
<keyword evidence="3" id="KW-1185">Reference proteome</keyword>
<dbReference type="Proteomes" id="UP001596391">
    <property type="component" value="Unassembled WGS sequence"/>
</dbReference>
<evidence type="ECO:0000256" key="1">
    <source>
        <dbReference type="SAM" id="SignalP"/>
    </source>
</evidence>
<protein>
    <submittedName>
        <fullName evidence="2">Carboxypeptidase-like regulatory domain-containing protein</fullName>
    </submittedName>
</protein>